<proteinExistence type="predicted"/>
<evidence type="ECO:0000259" key="1">
    <source>
        <dbReference type="Pfam" id="PF00535"/>
    </source>
</evidence>
<protein>
    <submittedName>
        <fullName evidence="2">Glycosyl transferase</fullName>
    </submittedName>
</protein>
<dbReference type="CDD" id="cd00761">
    <property type="entry name" value="Glyco_tranf_GTA_type"/>
    <property type="match status" value="1"/>
</dbReference>
<name>A0A1D8TLX0_9CYAN</name>
<evidence type="ECO:0000313" key="3">
    <source>
        <dbReference type="Proteomes" id="UP000177870"/>
    </source>
</evidence>
<dbReference type="InterPro" id="IPR001173">
    <property type="entry name" value="Glyco_trans_2-like"/>
</dbReference>
<dbReference type="InterPro" id="IPR029044">
    <property type="entry name" value="Nucleotide-diphossugar_trans"/>
</dbReference>
<dbReference type="RefSeq" id="WP_070391144.1">
    <property type="nucleotide sequence ID" value="NZ_CP017599.1"/>
</dbReference>
<dbReference type="EMBL" id="CP017599">
    <property type="protein sequence ID" value="AOW98637.1"/>
    <property type="molecule type" value="Genomic_DNA"/>
</dbReference>
<dbReference type="InterPro" id="IPR050834">
    <property type="entry name" value="Glycosyltransf_2"/>
</dbReference>
<dbReference type="Proteomes" id="UP000177870">
    <property type="component" value="Chromosome"/>
</dbReference>
<accession>A0A1D8TLX0</accession>
<dbReference type="OrthoDB" id="468448at2"/>
<dbReference type="KEGG" id="mpro:BJP34_03510"/>
<organism evidence="2 3">
    <name type="scientific">Moorena producens PAL-8-15-08-1</name>
    <dbReference type="NCBI Taxonomy" id="1458985"/>
    <lineage>
        <taxon>Bacteria</taxon>
        <taxon>Bacillati</taxon>
        <taxon>Cyanobacteriota</taxon>
        <taxon>Cyanophyceae</taxon>
        <taxon>Coleofasciculales</taxon>
        <taxon>Coleofasciculaceae</taxon>
        <taxon>Moorena</taxon>
    </lineage>
</organism>
<keyword evidence="2" id="KW-0808">Transferase</keyword>
<gene>
    <name evidence="2" type="ORF">BJP34_03510</name>
</gene>
<dbReference type="Gene3D" id="3.90.550.10">
    <property type="entry name" value="Spore Coat Polysaccharide Biosynthesis Protein SpsA, Chain A"/>
    <property type="match status" value="1"/>
</dbReference>
<feature type="domain" description="Glycosyltransferase 2-like" evidence="1">
    <location>
        <begin position="6"/>
        <end position="127"/>
    </location>
</feature>
<dbReference type="PANTHER" id="PTHR43685">
    <property type="entry name" value="GLYCOSYLTRANSFERASE"/>
    <property type="match status" value="1"/>
</dbReference>
<sequence length="324" mass="37071">MVIELTVAIPTYNGQKRLPEVLDRLRDCCQQDQLSWEVIVIDNNSTDGTAKLVEAYQANWPTQYPLRYCFEPKQGAAYARCRAIQEATGELVGFLDDDTIPSMSWIASAYAFGKSHPTSGAYGSQIHGVFEVTPPPNFDKLAPFLAITERGCEPLLYEPHKKLLPPSAGLVVRKQAWLESMPSRPILTGRTKSSMLTGEDLEMLSRIQAKGWEIWYNPAMEIEHKIPSWRLRREYLIPFFRGIGLSRHVTRMLSVKPWLRPLATLAYMSNDLRKITFHWLKHGGSIQSDLIAACQMELFMSSLWSPFYLRKHGYFAEYDNYSNN</sequence>
<dbReference type="STRING" id="1458985.BJP34_03510"/>
<dbReference type="SUPFAM" id="SSF53448">
    <property type="entry name" value="Nucleotide-diphospho-sugar transferases"/>
    <property type="match status" value="1"/>
</dbReference>
<dbReference type="Pfam" id="PF00535">
    <property type="entry name" value="Glycos_transf_2"/>
    <property type="match status" value="1"/>
</dbReference>
<reference evidence="3" key="1">
    <citation type="submission" date="2016-10" db="EMBL/GenBank/DDBJ databases">
        <title>Comparative genomics uncovers the prolific and rare metabolic potential of the cyanobacterial genus Moorea.</title>
        <authorList>
            <person name="Leao T."/>
            <person name="Castelao G."/>
            <person name="Korobeynikov A."/>
            <person name="Monroe E.A."/>
            <person name="Podell S."/>
            <person name="Glukhov E."/>
            <person name="Allen E."/>
            <person name="Gerwick W.H."/>
            <person name="Gerwick L."/>
        </authorList>
    </citation>
    <scope>NUCLEOTIDE SEQUENCE [LARGE SCALE GENOMIC DNA]</scope>
    <source>
        <strain evidence="3">PAL-8-15-08-1</strain>
    </source>
</reference>
<evidence type="ECO:0000313" key="2">
    <source>
        <dbReference type="EMBL" id="AOW98637.1"/>
    </source>
</evidence>
<dbReference type="PANTHER" id="PTHR43685:SF3">
    <property type="entry name" value="SLR2126 PROTEIN"/>
    <property type="match status" value="1"/>
</dbReference>
<dbReference type="GO" id="GO:0016740">
    <property type="term" value="F:transferase activity"/>
    <property type="evidence" value="ECO:0007669"/>
    <property type="project" value="UniProtKB-KW"/>
</dbReference>
<dbReference type="NCBIfam" id="NF038302">
    <property type="entry name" value="EPS_HpsE"/>
    <property type="match status" value="1"/>
</dbReference>
<dbReference type="AlphaFoldDB" id="A0A1D8TLX0"/>